<organism evidence="1 2">
    <name type="scientific">Lecanicillium saksenae</name>
    <dbReference type="NCBI Taxonomy" id="468837"/>
    <lineage>
        <taxon>Eukaryota</taxon>
        <taxon>Fungi</taxon>
        <taxon>Dikarya</taxon>
        <taxon>Ascomycota</taxon>
        <taxon>Pezizomycotina</taxon>
        <taxon>Sordariomycetes</taxon>
        <taxon>Hypocreomycetidae</taxon>
        <taxon>Hypocreales</taxon>
        <taxon>Cordycipitaceae</taxon>
        <taxon>Lecanicillium</taxon>
    </lineage>
</organism>
<keyword evidence="2" id="KW-1185">Reference proteome</keyword>
<sequence length="284" mass="30678">MAAAVAARRRGPGALMTATLAPFLYPSLSLHPLRHAAASFTLTPTAAAAASPSTCRATIANGNHSQRRWASSSTSPPSDTASTVNDLPESRLNPAPDDYTAPSFADSAELTLYAGRGGNGCVSFLREAYLPDGPPNGGDGGAGGHIYIQAAHGETSLHKIARRRFVRAGRGKHGQGSAKSGTRGDDVIITVPVGTIVRELERQDPTAEEALSIKLYKAEMKARRRRELEIEEEERRQRKLERLRQEKLAEEGIVEEPEEDPLAETEEWEEDLSRRSHAHGGGRD</sequence>
<accession>A0ACC1QFX4</accession>
<proteinExistence type="predicted"/>
<protein>
    <submittedName>
        <fullName evidence="1">Uncharacterized protein</fullName>
    </submittedName>
</protein>
<name>A0ACC1QFX4_9HYPO</name>
<reference evidence="1" key="1">
    <citation type="submission" date="2022-07" db="EMBL/GenBank/DDBJ databases">
        <title>Genome Sequence of Lecanicillium saksenae.</title>
        <authorList>
            <person name="Buettner E."/>
        </authorList>
    </citation>
    <scope>NUCLEOTIDE SEQUENCE</scope>
    <source>
        <strain evidence="1">VT-O1</strain>
    </source>
</reference>
<dbReference type="EMBL" id="JANAKD010001965">
    <property type="protein sequence ID" value="KAJ3475412.1"/>
    <property type="molecule type" value="Genomic_DNA"/>
</dbReference>
<evidence type="ECO:0000313" key="1">
    <source>
        <dbReference type="EMBL" id="KAJ3475412.1"/>
    </source>
</evidence>
<comment type="caution">
    <text evidence="1">The sequence shown here is derived from an EMBL/GenBank/DDBJ whole genome shotgun (WGS) entry which is preliminary data.</text>
</comment>
<evidence type="ECO:0000313" key="2">
    <source>
        <dbReference type="Proteomes" id="UP001148737"/>
    </source>
</evidence>
<gene>
    <name evidence="1" type="ORF">NLG97_g9469</name>
</gene>
<dbReference type="Proteomes" id="UP001148737">
    <property type="component" value="Unassembled WGS sequence"/>
</dbReference>